<feature type="region of interest" description="Disordered" evidence="1">
    <location>
        <begin position="541"/>
        <end position="560"/>
    </location>
</feature>
<evidence type="ECO:0000313" key="4">
    <source>
        <dbReference type="EMBL" id="KAH7366757.1"/>
    </source>
</evidence>
<dbReference type="AlphaFoldDB" id="A0A8K0TP64"/>
<feature type="domain" description="RRN6 K-rich C-terminal" evidence="3">
    <location>
        <begin position="922"/>
        <end position="1077"/>
    </location>
</feature>
<dbReference type="InterPro" id="IPR048536">
    <property type="entry name" value="Rrn6_K-rich"/>
</dbReference>
<sequence>MDELRVEGYRVYGPPRITVLPRRDDDELPTLHASRITDQALGFHVLKQAEKWYPGSAVEQPQQLTWRAQRKHKRWIRGSHPDVIAGIAPDLLSDLLEQDAGGPTAGRRSLIAVGQMTDMSLTKSRRPRALLATAAGASGELLRLTALRRTKWHWGPYDGDGDPALRLLDSDAESPEDVVLWSQDDSPIGQIKVALNLADQDAPSRYVIVQKKLCTTVLRPQYHRLPVTGQAPWPDGGTTERPSRIEPKPVLTIPSTHTGGLAHSDFAYSPGSSGRPERLAIVDDHGFWTVWDMQGKIRLGSHDFFPRLRYCGHIRDGVLEQLPEAGEATNAAGFHGIFWVGPAKGNWSHWDAALDALDDPKPSISTVAHRPRVMLVWSRTNFALVDLRQQTSFDYHKPLLRTRGDRILDVQISPANQSHAFVLTSTTIFWVDLLSSSEAQGLRILMSCAHLRSEDRDSLAMTVNHGWHQLGDDPSIVSVYASTGDLLDVFVFSATPDGVLPQFQHHKIRIPPSEGDKTDDARSIRSVCLAPALLDVRVPNDLARPRSPLPPPQGPGAKSMDREDRFWQLFVFDEALGLQSSLVAATTGDGGDLQPPDKNPELSNRTQWMVQRQRRTDVIRQLAETFVIPDAFIDADNIIQQARKPRPMWQALRSGAQEEEDIAPPRWPRQGVEGVSRLATQVGGSIESVALEVERLRDSADGQAPSHFERLHQALTVALTEGEERRALKTLREYDPSFEPPPFDAATEGNWDLQLRELLDVSDQRVVVDAVVPSFLGLEINSGTTMAAMRQHVESLWSSKDLEPAARQSRDLAIAEATEAALSSLFAVSVFDADTASQFDGFRSWVPDPEVAAERDELAASQRSPYLTPRQSQSPSRPSSQLGSSQVSRASSQDAGACPALQRLSMLAASLDPSRRVPGRAHNVLAFWPEQRGNPTTGYQSSVGLSSTQHVAQVRKAQRADSRRRAKRTRITALPSSSVMDPTAFSSQALPPLRTERPAVLVAPPPVFASDGPTIGGAGIAARRLLKPDHALSSQVPTSSQSQGMGPLGLGVMSQPVPGQHGRRPRPAVKKKRKGGF</sequence>
<accession>A0A8K0TP64</accession>
<dbReference type="InterPro" id="IPR019350">
    <property type="entry name" value="RNA_pol_I-sp_TIF_RRN6-like"/>
</dbReference>
<evidence type="ECO:0000256" key="1">
    <source>
        <dbReference type="SAM" id="MobiDB-lite"/>
    </source>
</evidence>
<feature type="region of interest" description="Disordered" evidence="1">
    <location>
        <begin position="1031"/>
        <end position="1077"/>
    </location>
</feature>
<feature type="domain" description="RRN6 beta-propeller" evidence="2">
    <location>
        <begin position="108"/>
        <end position="499"/>
    </location>
</feature>
<dbReference type="PANTHER" id="PTHR28221">
    <property type="entry name" value="RNA POLYMERASE I-SPECIFIC TRANSCRIPTION INITIATION FACTOR RRN6"/>
    <property type="match status" value="1"/>
</dbReference>
<evidence type="ECO:0000259" key="3">
    <source>
        <dbReference type="Pfam" id="PF20639"/>
    </source>
</evidence>
<evidence type="ECO:0000313" key="5">
    <source>
        <dbReference type="Proteomes" id="UP000813385"/>
    </source>
</evidence>
<dbReference type="GO" id="GO:0001179">
    <property type="term" value="F:RNA polymerase I general transcription initiation factor binding"/>
    <property type="evidence" value="ECO:0007669"/>
    <property type="project" value="TreeGrafter"/>
</dbReference>
<feature type="region of interest" description="Disordered" evidence="1">
    <location>
        <begin position="853"/>
        <end position="895"/>
    </location>
</feature>
<dbReference type="GO" id="GO:0001163">
    <property type="term" value="F:RNA polymerase I transcription regulatory region sequence-specific DNA binding"/>
    <property type="evidence" value="ECO:0007669"/>
    <property type="project" value="TreeGrafter"/>
</dbReference>
<feature type="compositionally biased region" description="Low complexity" evidence="1">
    <location>
        <begin position="869"/>
        <end position="893"/>
    </location>
</feature>
<feature type="compositionally biased region" description="Polar residues" evidence="1">
    <location>
        <begin position="1032"/>
        <end position="1044"/>
    </location>
</feature>
<dbReference type="GO" id="GO:0042790">
    <property type="term" value="P:nucleolar large rRNA transcription by RNA polymerase I"/>
    <property type="evidence" value="ECO:0007669"/>
    <property type="project" value="TreeGrafter"/>
</dbReference>
<proteinExistence type="predicted"/>
<dbReference type="EMBL" id="JAGPXD010000002">
    <property type="protein sequence ID" value="KAH7366757.1"/>
    <property type="molecule type" value="Genomic_DNA"/>
</dbReference>
<dbReference type="Pfam" id="PF20639">
    <property type="entry name" value="Rrn6_K-rich"/>
    <property type="match status" value="1"/>
</dbReference>
<comment type="caution">
    <text evidence="4">The sequence shown here is derived from an EMBL/GenBank/DDBJ whole genome shotgun (WGS) entry which is preliminary data.</text>
</comment>
<name>A0A8K0TP64_9PEZI</name>
<feature type="region of interest" description="Disordered" evidence="1">
    <location>
        <begin position="228"/>
        <end position="249"/>
    </location>
</feature>
<gene>
    <name evidence="4" type="ORF">B0T11DRAFT_336249</name>
</gene>
<dbReference type="Pfam" id="PF10214">
    <property type="entry name" value="Rrn6_beta-prop"/>
    <property type="match status" value="1"/>
</dbReference>
<organism evidence="4 5">
    <name type="scientific">Plectosphaerella cucumerina</name>
    <dbReference type="NCBI Taxonomy" id="40658"/>
    <lineage>
        <taxon>Eukaryota</taxon>
        <taxon>Fungi</taxon>
        <taxon>Dikarya</taxon>
        <taxon>Ascomycota</taxon>
        <taxon>Pezizomycotina</taxon>
        <taxon>Sordariomycetes</taxon>
        <taxon>Hypocreomycetidae</taxon>
        <taxon>Glomerellales</taxon>
        <taxon>Plectosphaerellaceae</taxon>
        <taxon>Plectosphaerella</taxon>
    </lineage>
</organism>
<dbReference type="InterPro" id="IPR048535">
    <property type="entry name" value="RRN6_beta-prop"/>
</dbReference>
<reference evidence="4" key="1">
    <citation type="journal article" date="2021" name="Nat. Commun.">
        <title>Genetic determinants of endophytism in the Arabidopsis root mycobiome.</title>
        <authorList>
            <person name="Mesny F."/>
            <person name="Miyauchi S."/>
            <person name="Thiergart T."/>
            <person name="Pickel B."/>
            <person name="Atanasova L."/>
            <person name="Karlsson M."/>
            <person name="Huettel B."/>
            <person name="Barry K.W."/>
            <person name="Haridas S."/>
            <person name="Chen C."/>
            <person name="Bauer D."/>
            <person name="Andreopoulos W."/>
            <person name="Pangilinan J."/>
            <person name="LaButti K."/>
            <person name="Riley R."/>
            <person name="Lipzen A."/>
            <person name="Clum A."/>
            <person name="Drula E."/>
            <person name="Henrissat B."/>
            <person name="Kohler A."/>
            <person name="Grigoriev I.V."/>
            <person name="Martin F.M."/>
            <person name="Hacquard S."/>
        </authorList>
    </citation>
    <scope>NUCLEOTIDE SEQUENCE</scope>
    <source>
        <strain evidence="4">MPI-CAGE-AT-0016</strain>
    </source>
</reference>
<dbReference type="GO" id="GO:0070860">
    <property type="term" value="C:RNA polymerase I core factor complex"/>
    <property type="evidence" value="ECO:0007669"/>
    <property type="project" value="TreeGrafter"/>
</dbReference>
<evidence type="ECO:0000259" key="2">
    <source>
        <dbReference type="Pfam" id="PF10214"/>
    </source>
</evidence>
<keyword evidence="5" id="KW-1185">Reference proteome</keyword>
<feature type="compositionally biased region" description="Basic residues" evidence="1">
    <location>
        <begin position="1061"/>
        <end position="1077"/>
    </location>
</feature>
<dbReference type="OrthoDB" id="4090074at2759"/>
<dbReference type="PANTHER" id="PTHR28221:SF2">
    <property type="entry name" value="RNA POLYMERASE I-SPECIFIC TRANSCRIPTION INITIATION FACTOR RRN6"/>
    <property type="match status" value="1"/>
</dbReference>
<dbReference type="Proteomes" id="UP000813385">
    <property type="component" value="Unassembled WGS sequence"/>
</dbReference>
<protein>
    <submittedName>
        <fullName evidence="4">RNA polymerase I-specific transcription-initiation factor-domain-containing protein</fullName>
    </submittedName>
</protein>